<proteinExistence type="predicted"/>
<sequence length="139" mass="15114">MSALSKKIRSAQDIDREVITIPEWDVSIEVHSMTVRQRAAFVSASQDLTDSNGERLESVYGQILLTCCLDPDTREPVFSADDLAWVMTEKSGSVVDNLVSRCLEVSGLKEKAVDEAGKSSSDSLIVTGELTTSDEVTSN</sequence>
<evidence type="ECO:0000313" key="3">
    <source>
        <dbReference type="EMBL" id="CAB4176606.1"/>
    </source>
</evidence>
<evidence type="ECO:0008006" key="7">
    <source>
        <dbReference type="Google" id="ProtNLM"/>
    </source>
</evidence>
<gene>
    <name evidence="4" type="ORF">UFOVP1219_54</name>
    <name evidence="5" type="ORF">UFOVP1671_29</name>
    <name evidence="6" type="ORF">UFOVP358_4</name>
    <name evidence="2" type="ORF">UFOVP476_26</name>
    <name evidence="3" type="ORF">UFOVP986_49</name>
</gene>
<dbReference type="EMBL" id="LR796453">
    <property type="protein sequence ID" value="CAB4145583.1"/>
    <property type="molecule type" value="Genomic_DNA"/>
</dbReference>
<dbReference type="EMBL" id="LR798290">
    <property type="protein sequence ID" value="CAB5220484.1"/>
    <property type="molecule type" value="Genomic_DNA"/>
</dbReference>
<dbReference type="EMBL" id="LR797169">
    <property type="protein sequence ID" value="CAB4191480.1"/>
    <property type="molecule type" value="Genomic_DNA"/>
</dbReference>
<name>A0A6J5Q2V9_9CAUD</name>
<dbReference type="InterPro" id="IPR038556">
    <property type="entry name" value="TAC_Gp13-like_sf"/>
</dbReference>
<dbReference type="EMBL" id="LR797535">
    <property type="protein sequence ID" value="CAB4223236.1"/>
    <property type="molecule type" value="Genomic_DNA"/>
</dbReference>
<organism evidence="3">
    <name type="scientific">uncultured Caudovirales phage</name>
    <dbReference type="NCBI Taxonomy" id="2100421"/>
    <lineage>
        <taxon>Viruses</taxon>
        <taxon>Duplodnaviria</taxon>
        <taxon>Heunggongvirae</taxon>
        <taxon>Uroviricota</taxon>
        <taxon>Caudoviricetes</taxon>
        <taxon>Peduoviridae</taxon>
        <taxon>Maltschvirus</taxon>
        <taxon>Maltschvirus maltsch</taxon>
    </lineage>
</organism>
<dbReference type="EMBL" id="LR796931">
    <property type="protein sequence ID" value="CAB4176606.1"/>
    <property type="molecule type" value="Genomic_DNA"/>
</dbReference>
<dbReference type="Gene3D" id="3.30.2220.20">
    <property type="entry name" value="Phage tail assembly chaperone gp13-like"/>
    <property type="match status" value="1"/>
</dbReference>
<evidence type="ECO:0000313" key="5">
    <source>
        <dbReference type="EMBL" id="CAB4223236.1"/>
    </source>
</evidence>
<feature type="region of interest" description="Disordered" evidence="1">
    <location>
        <begin position="115"/>
        <end position="139"/>
    </location>
</feature>
<accession>A0A6J5Q2V9</accession>
<evidence type="ECO:0000313" key="6">
    <source>
        <dbReference type="EMBL" id="CAB5220484.1"/>
    </source>
</evidence>
<protein>
    <recommendedName>
        <fullName evidence="7">Tail assembly chaperone</fullName>
    </recommendedName>
</protein>
<evidence type="ECO:0000256" key="1">
    <source>
        <dbReference type="SAM" id="MobiDB-lite"/>
    </source>
</evidence>
<evidence type="ECO:0000313" key="2">
    <source>
        <dbReference type="EMBL" id="CAB4145583.1"/>
    </source>
</evidence>
<evidence type="ECO:0000313" key="4">
    <source>
        <dbReference type="EMBL" id="CAB4191480.1"/>
    </source>
</evidence>
<feature type="compositionally biased region" description="Polar residues" evidence="1">
    <location>
        <begin position="118"/>
        <end position="139"/>
    </location>
</feature>
<reference evidence="3" key="1">
    <citation type="submission" date="2020-05" db="EMBL/GenBank/DDBJ databases">
        <authorList>
            <person name="Chiriac C."/>
            <person name="Salcher M."/>
            <person name="Ghai R."/>
            <person name="Kavagutti S V."/>
        </authorList>
    </citation>
    <scope>NUCLEOTIDE SEQUENCE</scope>
</reference>